<protein>
    <recommendedName>
        <fullName evidence="12">Zn(2)-C6 fungal-type domain-containing protein</fullName>
    </recommendedName>
</protein>
<evidence type="ECO:0000256" key="4">
    <source>
        <dbReference type="ARBA" id="ARBA00023125"/>
    </source>
</evidence>
<dbReference type="PROSITE" id="PS00463">
    <property type="entry name" value="ZN2_CY6_FUNGAL_1"/>
    <property type="match status" value="1"/>
</dbReference>
<feature type="domain" description="Zn(2)-C6 fungal-type" evidence="8">
    <location>
        <begin position="92"/>
        <end position="122"/>
    </location>
</feature>
<accession>A0ABR4LVM5</accession>
<evidence type="ECO:0000256" key="6">
    <source>
        <dbReference type="ARBA" id="ARBA00023242"/>
    </source>
</evidence>
<dbReference type="Gene3D" id="4.10.240.10">
    <property type="entry name" value="Zn(2)-C6 fungal-type DNA-binding domain"/>
    <property type="match status" value="1"/>
</dbReference>
<dbReference type="PANTHER" id="PTHR47660:SF3">
    <property type="entry name" value="FINGER DOMAIN PROTEIN, PUTATIVE (AFU_ORTHOLOGUE AFUA_4G03310)-RELATED"/>
    <property type="match status" value="1"/>
</dbReference>
<dbReference type="GeneID" id="98143857"/>
<dbReference type="Pfam" id="PF00172">
    <property type="entry name" value="Zn_clus"/>
    <property type="match status" value="1"/>
</dbReference>
<keyword evidence="11" id="KW-1185">Reference proteome</keyword>
<name>A0ABR4LVM5_9EURO</name>
<dbReference type="RefSeq" id="XP_070887570.1">
    <property type="nucleotide sequence ID" value="XM_071028785.1"/>
</dbReference>
<dbReference type="PANTHER" id="PTHR47660">
    <property type="entry name" value="TRANSCRIPTION FACTOR WITH C2H2 AND ZN(2)-CYS(6) DNA BINDING DOMAIN (EUROFUNG)-RELATED-RELATED"/>
    <property type="match status" value="1"/>
</dbReference>
<evidence type="ECO:0000256" key="1">
    <source>
        <dbReference type="ARBA" id="ARBA00022723"/>
    </source>
</evidence>
<keyword evidence="5" id="KW-0804">Transcription</keyword>
<dbReference type="InterPro" id="IPR036864">
    <property type="entry name" value="Zn2-C6_fun-type_DNA-bd_sf"/>
</dbReference>
<evidence type="ECO:0000313" key="10">
    <source>
        <dbReference type="EMBL" id="KAL2868591.1"/>
    </source>
</evidence>
<dbReference type="SUPFAM" id="SSF57701">
    <property type="entry name" value="Zn2/Cys6 DNA-binding domain"/>
    <property type="match status" value="1"/>
</dbReference>
<evidence type="ECO:0008006" key="12">
    <source>
        <dbReference type="Google" id="ProtNLM"/>
    </source>
</evidence>
<evidence type="ECO:0000256" key="3">
    <source>
        <dbReference type="ARBA" id="ARBA00023015"/>
    </source>
</evidence>
<sequence>MRADKLQALPSGSIARSLSKSARTLNKQQTCTLHLSQVTGLDQSEVMYDGEVQSVLRCSLCNKPFDRPSTLKRHGYYCRSRRGNSSTVRSRSCISCAKAKARCDNKRPGCSRCAARTVKCHYPANALMPRRTGTGLRPQQIAPSLAVDSDAPPSTEGLLDACQNVDCRPDNRLIYSDHGFANLGLGLEVGGEYLSWDDLNLDFTDMLDPEKSMSPSINDNALQSPSLGLHSVPAQESLPSISHQPIVPQEQPTFSPNALLTIPPLPTTLPRLLIPRPVPRKGAQRTTKLIQHTLKSYLLTMLRHNALPPYIHPRLVASGIVNDGINTGPLSRCINLVRTISDEIRGSRALFWRNVRVECERLCAEHATLDKWELLGALQALSIYLLIRLDEGETEHNNLDFLLLAAVTFLTNGWDHVKDMQSDRGINNIWMDWTLEESRRRTGIIYRIINMLVYFEPAAMCDIPKDLALAPLPAKKQLWEAPDSATWKTETEREPGARTAFGLTATGELVKLEQVLEGAQAVILERHEDLLLHRSLDHEGMLRRSKVDWEEWCEGMDGFGGIVLLVASLVA</sequence>
<dbReference type="PROSITE" id="PS50157">
    <property type="entry name" value="ZINC_FINGER_C2H2_2"/>
    <property type="match status" value="1"/>
</dbReference>
<reference evidence="10 11" key="1">
    <citation type="submission" date="2024-07" db="EMBL/GenBank/DDBJ databases">
        <title>Section-level genome sequencing and comparative genomics of Aspergillus sections Usti and Cavernicolus.</title>
        <authorList>
            <consortium name="Lawrence Berkeley National Laboratory"/>
            <person name="Nybo J.L."/>
            <person name="Vesth T.C."/>
            <person name="Theobald S."/>
            <person name="Frisvad J.C."/>
            <person name="Larsen T.O."/>
            <person name="Kjaerboelling I."/>
            <person name="Rothschild-Mancinelli K."/>
            <person name="Lyhne E.K."/>
            <person name="Kogle M.E."/>
            <person name="Barry K."/>
            <person name="Clum A."/>
            <person name="Na H."/>
            <person name="Ledsgaard L."/>
            <person name="Lin J."/>
            <person name="Lipzen A."/>
            <person name="Kuo A."/>
            <person name="Riley R."/>
            <person name="Mondo S."/>
            <person name="Labutti K."/>
            <person name="Haridas S."/>
            <person name="Pangalinan J."/>
            <person name="Salamov A.A."/>
            <person name="Simmons B.A."/>
            <person name="Magnuson J.K."/>
            <person name="Chen J."/>
            <person name="Drula E."/>
            <person name="Henrissat B."/>
            <person name="Wiebenga A."/>
            <person name="Lubbers R.J."/>
            <person name="Gomes A.C."/>
            <person name="Macurrencykelacurrency M.R."/>
            <person name="Stajich J."/>
            <person name="Grigoriev I.V."/>
            <person name="Mortensen U.H."/>
            <person name="De Vries R.P."/>
            <person name="Baker S.E."/>
            <person name="Andersen M.R."/>
        </authorList>
    </citation>
    <scope>NUCLEOTIDE SEQUENCE [LARGE SCALE GENOMIC DNA]</scope>
    <source>
        <strain evidence="10 11">CBS 449.75</strain>
    </source>
</reference>
<evidence type="ECO:0000256" key="2">
    <source>
        <dbReference type="ARBA" id="ARBA00022833"/>
    </source>
</evidence>
<keyword evidence="4" id="KW-0238">DNA-binding</keyword>
<keyword evidence="1" id="KW-0479">Metal-binding</keyword>
<dbReference type="InterPro" id="IPR013087">
    <property type="entry name" value="Znf_C2H2_type"/>
</dbReference>
<dbReference type="Proteomes" id="UP001610432">
    <property type="component" value="Unassembled WGS sequence"/>
</dbReference>
<evidence type="ECO:0000259" key="8">
    <source>
        <dbReference type="PROSITE" id="PS50048"/>
    </source>
</evidence>
<feature type="domain" description="C2H2-type" evidence="9">
    <location>
        <begin position="56"/>
        <end position="74"/>
    </location>
</feature>
<keyword evidence="2" id="KW-0862">Zinc</keyword>
<evidence type="ECO:0000256" key="5">
    <source>
        <dbReference type="ARBA" id="ARBA00023163"/>
    </source>
</evidence>
<proteinExistence type="predicted"/>
<dbReference type="InterPro" id="IPR001138">
    <property type="entry name" value="Zn2Cys6_DnaBD"/>
</dbReference>
<keyword evidence="6" id="KW-0539">Nucleus</keyword>
<evidence type="ECO:0000256" key="7">
    <source>
        <dbReference type="PROSITE-ProRule" id="PRU00042"/>
    </source>
</evidence>
<evidence type="ECO:0000259" key="9">
    <source>
        <dbReference type="PROSITE" id="PS50157"/>
    </source>
</evidence>
<evidence type="ECO:0000313" key="11">
    <source>
        <dbReference type="Proteomes" id="UP001610432"/>
    </source>
</evidence>
<comment type="caution">
    <text evidence="10">The sequence shown here is derived from an EMBL/GenBank/DDBJ whole genome shotgun (WGS) entry which is preliminary data.</text>
</comment>
<gene>
    <name evidence="10" type="ORF">BJX67DRAFT_349849</name>
</gene>
<keyword evidence="7" id="KW-0863">Zinc-finger</keyword>
<keyword evidence="3" id="KW-0805">Transcription regulation</keyword>
<dbReference type="SMART" id="SM00066">
    <property type="entry name" value="GAL4"/>
    <property type="match status" value="1"/>
</dbReference>
<dbReference type="EMBL" id="JBFXLQ010000013">
    <property type="protein sequence ID" value="KAL2868591.1"/>
    <property type="molecule type" value="Genomic_DNA"/>
</dbReference>
<dbReference type="PROSITE" id="PS50048">
    <property type="entry name" value="ZN2_CY6_FUNGAL_2"/>
    <property type="match status" value="1"/>
</dbReference>
<organism evidence="10 11">
    <name type="scientific">Aspergillus lucknowensis</name>
    <dbReference type="NCBI Taxonomy" id="176173"/>
    <lineage>
        <taxon>Eukaryota</taxon>
        <taxon>Fungi</taxon>
        <taxon>Dikarya</taxon>
        <taxon>Ascomycota</taxon>
        <taxon>Pezizomycotina</taxon>
        <taxon>Eurotiomycetes</taxon>
        <taxon>Eurotiomycetidae</taxon>
        <taxon>Eurotiales</taxon>
        <taxon>Aspergillaceae</taxon>
        <taxon>Aspergillus</taxon>
        <taxon>Aspergillus subgen. Nidulantes</taxon>
    </lineage>
</organism>
<dbReference type="CDD" id="cd00067">
    <property type="entry name" value="GAL4"/>
    <property type="match status" value="1"/>
</dbReference>